<evidence type="ECO:0000256" key="3">
    <source>
        <dbReference type="ARBA" id="ARBA00022475"/>
    </source>
</evidence>
<evidence type="ECO:0000256" key="7">
    <source>
        <dbReference type="SAM" id="Phobius"/>
    </source>
</evidence>
<dbReference type="OrthoDB" id="9810457at2"/>
<dbReference type="PANTHER" id="PTHR36838:SF1">
    <property type="entry name" value="SLR1864 PROTEIN"/>
    <property type="match status" value="1"/>
</dbReference>
<dbReference type="HOGENOM" id="CLU_056175_2_0_6"/>
<dbReference type="eggNOG" id="COG0679">
    <property type="taxonomic scope" value="Bacteria"/>
</dbReference>
<organism evidence="8 9">
    <name type="scientific">Acinetobacter nectaris CIP 110549</name>
    <dbReference type="NCBI Taxonomy" id="1392540"/>
    <lineage>
        <taxon>Bacteria</taxon>
        <taxon>Pseudomonadati</taxon>
        <taxon>Pseudomonadota</taxon>
        <taxon>Gammaproteobacteria</taxon>
        <taxon>Moraxellales</taxon>
        <taxon>Moraxellaceae</taxon>
        <taxon>Acinetobacter</taxon>
    </lineage>
</organism>
<feature type="transmembrane region" description="Helical" evidence="7">
    <location>
        <begin position="254"/>
        <end position="274"/>
    </location>
</feature>
<feature type="transmembrane region" description="Helical" evidence="7">
    <location>
        <begin position="63"/>
        <end position="82"/>
    </location>
</feature>
<evidence type="ECO:0000256" key="5">
    <source>
        <dbReference type="ARBA" id="ARBA00022989"/>
    </source>
</evidence>
<reference evidence="8 9" key="1">
    <citation type="submission" date="2013-10" db="EMBL/GenBank/DDBJ databases">
        <title>The Genome Sequence of Acinetobacter nectaris CIP 110549.</title>
        <authorList>
            <consortium name="The Broad Institute Genomics Platform"/>
            <consortium name="The Broad Institute Genome Sequencing Center for Infectious Disease"/>
            <person name="Cerqueira G."/>
            <person name="Feldgarden M."/>
            <person name="Courvalin P."/>
            <person name="Grillot-Courvalin C."/>
            <person name="Clermont D."/>
            <person name="Rocha E."/>
            <person name="Yoon E.-J."/>
            <person name="Nemec A."/>
            <person name="Young S.K."/>
            <person name="Zeng Q."/>
            <person name="Gargeya S."/>
            <person name="Fitzgerald M."/>
            <person name="Abouelleil A."/>
            <person name="Alvarado L."/>
            <person name="Berlin A.M."/>
            <person name="Chapman S.B."/>
            <person name="Gainer-Dewar J."/>
            <person name="Goldberg J."/>
            <person name="Gnerre S."/>
            <person name="Griggs A."/>
            <person name="Gujja S."/>
            <person name="Hansen M."/>
            <person name="Howarth C."/>
            <person name="Imamovic A."/>
            <person name="Ireland A."/>
            <person name="Larimer J."/>
            <person name="McCowan C."/>
            <person name="Murphy C."/>
            <person name="Pearson M."/>
            <person name="Poon T.W."/>
            <person name="Priest M."/>
            <person name="Roberts A."/>
            <person name="Saif S."/>
            <person name="Shea T."/>
            <person name="Sykes S."/>
            <person name="Wortman J."/>
            <person name="Nusbaum C."/>
            <person name="Birren B."/>
        </authorList>
    </citation>
    <scope>NUCLEOTIDE SEQUENCE [LARGE SCALE GENOMIC DNA]</scope>
    <source>
        <strain evidence="8 9">CIP 110549</strain>
    </source>
</reference>
<dbReference type="RefSeq" id="WP_023273747.1">
    <property type="nucleotide sequence ID" value="NZ_KI530735.1"/>
</dbReference>
<feature type="transmembrane region" description="Helical" evidence="7">
    <location>
        <begin position="94"/>
        <end position="117"/>
    </location>
</feature>
<keyword evidence="2" id="KW-0813">Transport</keyword>
<feature type="transmembrane region" description="Helical" evidence="7">
    <location>
        <begin position="123"/>
        <end position="144"/>
    </location>
</feature>
<keyword evidence="9" id="KW-1185">Reference proteome</keyword>
<dbReference type="EMBL" id="AYER01000009">
    <property type="protein sequence ID" value="ESK37701.1"/>
    <property type="molecule type" value="Genomic_DNA"/>
</dbReference>
<dbReference type="GO" id="GO:0016020">
    <property type="term" value="C:membrane"/>
    <property type="evidence" value="ECO:0007669"/>
    <property type="project" value="UniProtKB-SubCell"/>
</dbReference>
<keyword evidence="3" id="KW-1003">Cell membrane</keyword>
<feature type="transmembrane region" description="Helical" evidence="7">
    <location>
        <begin position="224"/>
        <end position="248"/>
    </location>
</feature>
<evidence type="ECO:0000313" key="8">
    <source>
        <dbReference type="EMBL" id="ESK37701.1"/>
    </source>
</evidence>
<dbReference type="STRING" id="1392540.P256_02134"/>
<sequence length="307" mass="34089">MFLTVILPILFLVLIGYLSVNWGLLTPEQIKSLGTFVMKVTLPAFLLHALLGQTFEEVWKPKYFLLYGMGSLIVFFVSYYVIKHFFHQRLTSAVIFSFGSAMSNTGLIGTAIVPMVVGKDAVAYLAQTILFESLILTTLVLFLTDSHAYEKTAFPIFIKKVVYNALHSPLVLSILIAFSCLFLEVSLPTVLDETFEVLGQAAAPVALFMIGGGLAGIKVKHLDGLALCPVVFKVLLMPIMIFVLFYIFSEDREMMRIATLIAVLPMPTLFQVLGHIYGIEKRAINACILSTVIGLFLASTLIFLWWS</sequence>
<evidence type="ECO:0000256" key="6">
    <source>
        <dbReference type="ARBA" id="ARBA00023136"/>
    </source>
</evidence>
<keyword evidence="5 7" id="KW-1133">Transmembrane helix</keyword>
<protein>
    <recommendedName>
        <fullName evidence="10">Transporter</fullName>
    </recommendedName>
</protein>
<dbReference type="GO" id="GO:0055085">
    <property type="term" value="P:transmembrane transport"/>
    <property type="evidence" value="ECO:0007669"/>
    <property type="project" value="InterPro"/>
</dbReference>
<dbReference type="Pfam" id="PF03547">
    <property type="entry name" value="Mem_trans"/>
    <property type="match status" value="1"/>
</dbReference>
<feature type="transmembrane region" description="Helical" evidence="7">
    <location>
        <begin position="286"/>
        <end position="306"/>
    </location>
</feature>
<comment type="subcellular location">
    <subcellularLocation>
        <location evidence="1">Membrane</location>
        <topology evidence="1">Multi-pass membrane protein</topology>
    </subcellularLocation>
</comment>
<dbReference type="Proteomes" id="UP000023785">
    <property type="component" value="Unassembled WGS sequence"/>
</dbReference>
<dbReference type="PANTHER" id="PTHR36838">
    <property type="entry name" value="AUXIN EFFLUX CARRIER FAMILY PROTEIN"/>
    <property type="match status" value="1"/>
</dbReference>
<feature type="transmembrane region" description="Helical" evidence="7">
    <location>
        <begin position="32"/>
        <end position="51"/>
    </location>
</feature>
<evidence type="ECO:0000256" key="2">
    <source>
        <dbReference type="ARBA" id="ARBA00022448"/>
    </source>
</evidence>
<proteinExistence type="predicted"/>
<comment type="caution">
    <text evidence="8">The sequence shown here is derived from an EMBL/GenBank/DDBJ whole genome shotgun (WGS) entry which is preliminary data.</text>
</comment>
<accession>V2TIK4</accession>
<dbReference type="AlphaFoldDB" id="V2TIK4"/>
<evidence type="ECO:0008006" key="10">
    <source>
        <dbReference type="Google" id="ProtNLM"/>
    </source>
</evidence>
<evidence type="ECO:0000256" key="4">
    <source>
        <dbReference type="ARBA" id="ARBA00022692"/>
    </source>
</evidence>
<feature type="transmembrane region" description="Helical" evidence="7">
    <location>
        <begin position="165"/>
        <end position="185"/>
    </location>
</feature>
<dbReference type="PATRIC" id="fig|1392540.3.peg.2056"/>
<name>V2TIK4_9GAMM</name>
<evidence type="ECO:0000256" key="1">
    <source>
        <dbReference type="ARBA" id="ARBA00004141"/>
    </source>
</evidence>
<dbReference type="InterPro" id="IPR004776">
    <property type="entry name" value="Mem_transp_PIN-like"/>
</dbReference>
<feature type="transmembrane region" description="Helical" evidence="7">
    <location>
        <begin position="6"/>
        <end position="25"/>
    </location>
</feature>
<keyword evidence="4 7" id="KW-0812">Transmembrane</keyword>
<gene>
    <name evidence="8" type="ORF">P256_02134</name>
</gene>
<evidence type="ECO:0000313" key="9">
    <source>
        <dbReference type="Proteomes" id="UP000023785"/>
    </source>
</evidence>
<feature type="transmembrane region" description="Helical" evidence="7">
    <location>
        <begin position="197"/>
        <end position="217"/>
    </location>
</feature>
<keyword evidence="6 7" id="KW-0472">Membrane</keyword>